<evidence type="ECO:0000256" key="4">
    <source>
        <dbReference type="ARBA" id="ARBA00023163"/>
    </source>
</evidence>
<evidence type="ECO:0000259" key="6">
    <source>
        <dbReference type="PROSITE" id="PS51372"/>
    </source>
</evidence>
<dbReference type="EMBL" id="CP114063">
    <property type="protein sequence ID" value="WAT24666.1"/>
    <property type="molecule type" value="Genomic_DNA"/>
</dbReference>
<feature type="domain" description="PTS EIIA type-2" evidence="5">
    <location>
        <begin position="496"/>
        <end position="635"/>
    </location>
</feature>
<dbReference type="InterPro" id="IPR007737">
    <property type="entry name" value="Mga_HTH"/>
</dbReference>
<dbReference type="Pfam" id="PF00359">
    <property type="entry name" value="PTS_EIIA_2"/>
    <property type="match status" value="1"/>
</dbReference>
<name>A0AA47G9V5_9LACT</name>
<dbReference type="SUPFAM" id="SSF63520">
    <property type="entry name" value="PTS-regulatory domain, PRD"/>
    <property type="match status" value="2"/>
</dbReference>
<evidence type="ECO:0000313" key="7">
    <source>
        <dbReference type="EMBL" id="WAT24666.1"/>
    </source>
</evidence>
<dbReference type="Proteomes" id="UP001164714">
    <property type="component" value="Chromosome"/>
</dbReference>
<dbReference type="PROSITE" id="PS51094">
    <property type="entry name" value="PTS_EIIA_TYPE_2"/>
    <property type="match status" value="1"/>
</dbReference>
<dbReference type="SUPFAM" id="SSF46785">
    <property type="entry name" value="Winged helix' DNA-binding domain"/>
    <property type="match status" value="1"/>
</dbReference>
<dbReference type="PANTHER" id="PTHR30185:SF12">
    <property type="entry name" value="TRANSCRIPTIONAL REGULATOR MANR"/>
    <property type="match status" value="1"/>
</dbReference>
<dbReference type="Gene3D" id="1.10.1790.10">
    <property type="entry name" value="PRD domain"/>
    <property type="match status" value="1"/>
</dbReference>
<organism evidence="7 8">
    <name type="scientific">Aerococcus urinaeequi</name>
    <dbReference type="NCBI Taxonomy" id="51665"/>
    <lineage>
        <taxon>Bacteria</taxon>
        <taxon>Bacillati</taxon>
        <taxon>Bacillota</taxon>
        <taxon>Bacilli</taxon>
        <taxon>Lactobacillales</taxon>
        <taxon>Aerococcaceae</taxon>
        <taxon>Aerococcus</taxon>
    </lineage>
</organism>
<proteinExistence type="predicted"/>
<dbReference type="InterPro" id="IPR050661">
    <property type="entry name" value="BglG_antiterminators"/>
</dbReference>
<evidence type="ECO:0000259" key="5">
    <source>
        <dbReference type="PROSITE" id="PS51094"/>
    </source>
</evidence>
<dbReference type="GO" id="GO:0006355">
    <property type="term" value="P:regulation of DNA-templated transcription"/>
    <property type="evidence" value="ECO:0007669"/>
    <property type="project" value="InterPro"/>
</dbReference>
<dbReference type="InterPro" id="IPR036634">
    <property type="entry name" value="PRD_sf"/>
</dbReference>
<dbReference type="Gene3D" id="3.40.930.10">
    <property type="entry name" value="Mannitol-specific EII, Chain A"/>
    <property type="match status" value="1"/>
</dbReference>
<dbReference type="RefSeq" id="WP_269105069.1">
    <property type="nucleotide sequence ID" value="NZ_CP114063.1"/>
</dbReference>
<dbReference type="InterPro" id="IPR011608">
    <property type="entry name" value="PRD"/>
</dbReference>
<dbReference type="InterPro" id="IPR016152">
    <property type="entry name" value="PTrfase/Anion_transptr"/>
</dbReference>
<dbReference type="SUPFAM" id="SSF55804">
    <property type="entry name" value="Phoshotransferase/anion transport protein"/>
    <property type="match status" value="1"/>
</dbReference>
<dbReference type="Pfam" id="PF08280">
    <property type="entry name" value="HTH_Mga"/>
    <property type="match status" value="1"/>
</dbReference>
<dbReference type="InterPro" id="IPR036388">
    <property type="entry name" value="WH-like_DNA-bd_sf"/>
</dbReference>
<gene>
    <name evidence="7" type="ORF">OZ415_00720</name>
</gene>
<keyword evidence="4" id="KW-0804">Transcription</keyword>
<evidence type="ECO:0000313" key="8">
    <source>
        <dbReference type="Proteomes" id="UP001164714"/>
    </source>
</evidence>
<dbReference type="Pfam" id="PF00874">
    <property type="entry name" value="PRD"/>
    <property type="match status" value="2"/>
</dbReference>
<dbReference type="InterPro" id="IPR036390">
    <property type="entry name" value="WH_DNA-bd_sf"/>
</dbReference>
<keyword evidence="3" id="KW-0010">Activator</keyword>
<sequence>MNLRQQRILTHLFDNGSWIKGKELSKIMGVTDRTIRSDIENINNKYREIIESSTREGYKVNKQKYDSLLFVDCESIPQTPDERRVHIIKSLLLNQQRLYLMDLQEQLFVSEFTIEADIKRIRETIKPYEGLRLVRKNNQLSFEGNEHVKRKLYRDLLTTEIQGNFLNLNKIATLYKKFDLLKIINIFEDVLHHYNYDIRQTATPMIMVHIGITIERMLSRNYLDYKNLNKRVIDTVEYTVSKTFFEKITKNIPIEYRQEEIIGLASILTGYKNAYLLREEVEFEGKSLSISILLEEIVNNIKNRFDLDFSTDEDFKNGLHLHVQSLINRIQNHVVISNVHLQEIKKTYPLIFEIGIYIGQLIGDYFGFEISESEAGFIALHIGAAYDRLSVKHKYQVVLITPHNHSLSKITKGKITNMFKDRIEIKCVSDYFVEKEITNGNFDLIISTLPIQHNLEIMTIQISLFLSHEDESKIFTALNELDKRRFLLEFRNHFGSLIDERFYFSNLDYETPQEVIEYMSKKLLEEHIVPMSFQDSVFEREAMSSTSFAYSIAIPHPLNLVSHQSKIAIAILDKPIAWEKYPVQIVMLLAIKEEDSEVMWLFFDWLSETITNVTRMTNLLESTNRNQFVHWMMND</sequence>
<evidence type="ECO:0000256" key="1">
    <source>
        <dbReference type="ARBA" id="ARBA00022737"/>
    </source>
</evidence>
<dbReference type="AlphaFoldDB" id="A0AA47G9V5"/>
<dbReference type="PROSITE" id="PS51372">
    <property type="entry name" value="PRD_2"/>
    <property type="match status" value="1"/>
</dbReference>
<accession>A0AA47G9V5</accession>
<dbReference type="Pfam" id="PF05043">
    <property type="entry name" value="Mga"/>
    <property type="match status" value="1"/>
</dbReference>
<dbReference type="InterPro" id="IPR002178">
    <property type="entry name" value="PTS_EIIA_type-2_dom"/>
</dbReference>
<evidence type="ECO:0000256" key="2">
    <source>
        <dbReference type="ARBA" id="ARBA00023015"/>
    </source>
</evidence>
<dbReference type="Gene3D" id="1.10.10.10">
    <property type="entry name" value="Winged helix-like DNA-binding domain superfamily/Winged helix DNA-binding domain"/>
    <property type="match status" value="1"/>
</dbReference>
<reference evidence="7" key="1">
    <citation type="submission" date="2022-12" db="EMBL/GenBank/DDBJ databases">
        <title>Whole genome sequence analysis of a duck derived balloon bacteium Aerococcus urinaeequi henan2020.</title>
        <authorList>
            <person name="Zhang H."/>
            <person name="Qiao H.X."/>
            <person name="Bian C.Z."/>
            <person name="Shu J.C."/>
        </authorList>
    </citation>
    <scope>NUCLEOTIDE SEQUENCE</scope>
    <source>
        <strain evidence="7">2020-HN-1</strain>
    </source>
</reference>
<feature type="domain" description="PRD" evidence="6">
    <location>
        <begin position="285"/>
        <end position="392"/>
    </location>
</feature>
<keyword evidence="2" id="KW-0805">Transcription regulation</keyword>
<evidence type="ECO:0000256" key="3">
    <source>
        <dbReference type="ARBA" id="ARBA00023159"/>
    </source>
</evidence>
<keyword evidence="1" id="KW-0677">Repeat</keyword>
<protein>
    <submittedName>
        <fullName evidence="7">PRD domain-containing protein</fullName>
    </submittedName>
</protein>
<dbReference type="PANTHER" id="PTHR30185">
    <property type="entry name" value="CRYPTIC BETA-GLUCOSIDE BGL OPERON ANTITERMINATOR"/>
    <property type="match status" value="1"/>
</dbReference>
<dbReference type="InterPro" id="IPR013199">
    <property type="entry name" value="HTH_Mga_DNA-bd_dom"/>
</dbReference>